<feature type="region of interest" description="Disordered" evidence="6">
    <location>
        <begin position="388"/>
        <end position="418"/>
    </location>
</feature>
<keyword evidence="3 9" id="KW-0418">Kinase</keyword>
<name>A0ABW8C3G9_9ACTN</name>
<dbReference type="GO" id="GO:0004674">
    <property type="term" value="F:protein serine/threonine kinase activity"/>
    <property type="evidence" value="ECO:0007669"/>
    <property type="project" value="UniProtKB-EC"/>
</dbReference>
<accession>A0ABW8C3G9</accession>
<dbReference type="PANTHER" id="PTHR43289:SF34">
    <property type="entry name" value="SERINE_THREONINE-PROTEIN KINASE YBDM-RELATED"/>
    <property type="match status" value="1"/>
</dbReference>
<evidence type="ECO:0000256" key="4">
    <source>
        <dbReference type="ARBA" id="ARBA00022840"/>
    </source>
</evidence>
<dbReference type="PROSITE" id="PS00108">
    <property type="entry name" value="PROTEIN_KINASE_ST"/>
    <property type="match status" value="1"/>
</dbReference>
<dbReference type="Gene3D" id="3.30.200.20">
    <property type="entry name" value="Phosphorylase Kinase, domain 1"/>
    <property type="match status" value="1"/>
</dbReference>
<evidence type="ECO:0000256" key="2">
    <source>
        <dbReference type="ARBA" id="ARBA00022741"/>
    </source>
</evidence>
<keyword evidence="7" id="KW-1133">Transmembrane helix</keyword>
<dbReference type="Pfam" id="PF00069">
    <property type="entry name" value="Pkinase"/>
    <property type="match status" value="1"/>
</dbReference>
<dbReference type="InterPro" id="IPR011009">
    <property type="entry name" value="Kinase-like_dom_sf"/>
</dbReference>
<evidence type="ECO:0000256" key="1">
    <source>
        <dbReference type="ARBA" id="ARBA00022679"/>
    </source>
</evidence>
<dbReference type="CDD" id="cd14014">
    <property type="entry name" value="STKc_PknB_like"/>
    <property type="match status" value="1"/>
</dbReference>
<evidence type="ECO:0000256" key="5">
    <source>
        <dbReference type="PROSITE-ProRule" id="PRU10141"/>
    </source>
</evidence>
<keyword evidence="4 5" id="KW-0067">ATP-binding</keyword>
<organism evidence="9 10">
    <name type="scientific">Streptomyces fildesensis</name>
    <dbReference type="NCBI Taxonomy" id="375757"/>
    <lineage>
        <taxon>Bacteria</taxon>
        <taxon>Bacillati</taxon>
        <taxon>Actinomycetota</taxon>
        <taxon>Actinomycetes</taxon>
        <taxon>Kitasatosporales</taxon>
        <taxon>Streptomycetaceae</taxon>
        <taxon>Streptomyces</taxon>
    </lineage>
</organism>
<evidence type="ECO:0000256" key="3">
    <source>
        <dbReference type="ARBA" id="ARBA00022777"/>
    </source>
</evidence>
<sequence>MQPLATTDPSSIGPYRLLGRLGAGGMGRVYLGRSPGGRTVAVKVVRSELAEDTEFRTRFRREVDAARLVGAAWSAPVLDADTESPVPWIATGYIAGPTLADAVTEFGPLPPSGVRTLGAGLAEALDAVHRLGLLHRDIKPSNVMLSLDGPVLIDFGVARAMDASGASVTGSGVVVGSPGYMSPEQVLARPLGAASDVFALGAVLAFAATGHGPFSGDSAASLLYKVAHEEPELDGVPTELRDVVESCLAKAPAVRPTPAQLAARLSPDGAAALVRQGWLSRPLMAQLGRHVVELLDLEAAPLATRSEVTPAGAHFGSAYGSFGPPPAPSHSFGMEASGPRDAVPGAPHPGARSAPEPPVRRGRRRLLAAVAVLLVAAVAATVVVLLRPEDKPGGTTGGGPGSSTPSTGAPSSDTNTGAVTGSVPAAFIGTWQGNTVSTNGVPNGVLTVTVKAGRIGEIAADSNVDLLGVLHCGGTWKLVSATTRALVFDSTAGDPGATSGCSPGATAERLTLKNPTTVTYTTNDAAAGHPSGDLKKIK</sequence>
<dbReference type="RefSeq" id="WP_399644622.1">
    <property type="nucleotide sequence ID" value="NZ_JBITYG010000001.1"/>
</dbReference>
<evidence type="ECO:0000313" key="10">
    <source>
        <dbReference type="Proteomes" id="UP001614394"/>
    </source>
</evidence>
<feature type="domain" description="Protein kinase" evidence="8">
    <location>
        <begin position="15"/>
        <end position="279"/>
    </location>
</feature>
<keyword evidence="2 5" id="KW-0547">Nucleotide-binding</keyword>
<dbReference type="InterPro" id="IPR000719">
    <property type="entry name" value="Prot_kinase_dom"/>
</dbReference>
<dbReference type="Gene3D" id="1.10.510.10">
    <property type="entry name" value="Transferase(Phosphotransferase) domain 1"/>
    <property type="match status" value="1"/>
</dbReference>
<keyword evidence="1 9" id="KW-0808">Transferase</keyword>
<reference evidence="9 10" key="1">
    <citation type="submission" date="2024-10" db="EMBL/GenBank/DDBJ databases">
        <title>The Natural Products Discovery Center: Release of the First 8490 Sequenced Strains for Exploring Actinobacteria Biosynthetic Diversity.</title>
        <authorList>
            <person name="Kalkreuter E."/>
            <person name="Kautsar S.A."/>
            <person name="Yang D."/>
            <person name="Bader C.D."/>
            <person name="Teijaro C.N."/>
            <person name="Fluegel L."/>
            <person name="Davis C.M."/>
            <person name="Simpson J.R."/>
            <person name="Lauterbach L."/>
            <person name="Steele A.D."/>
            <person name="Gui C."/>
            <person name="Meng S."/>
            <person name="Li G."/>
            <person name="Viehrig K."/>
            <person name="Ye F."/>
            <person name="Su P."/>
            <person name="Kiefer A.F."/>
            <person name="Nichols A."/>
            <person name="Cepeda A.J."/>
            <person name="Yan W."/>
            <person name="Fan B."/>
            <person name="Jiang Y."/>
            <person name="Adhikari A."/>
            <person name="Zheng C.-J."/>
            <person name="Schuster L."/>
            <person name="Cowan T.M."/>
            <person name="Smanski M.J."/>
            <person name="Chevrette M.G."/>
            <person name="De Carvalho L.P.S."/>
            <person name="Shen B."/>
        </authorList>
    </citation>
    <scope>NUCLEOTIDE SEQUENCE [LARGE SCALE GENOMIC DNA]</scope>
    <source>
        <strain evidence="9 10">NPDC053399</strain>
    </source>
</reference>
<keyword evidence="10" id="KW-1185">Reference proteome</keyword>
<dbReference type="Proteomes" id="UP001614394">
    <property type="component" value="Unassembled WGS sequence"/>
</dbReference>
<dbReference type="EC" id="2.7.11.1" evidence="9"/>
<gene>
    <name evidence="9" type="ORF">ACIGXA_05520</name>
</gene>
<dbReference type="PANTHER" id="PTHR43289">
    <property type="entry name" value="MITOGEN-ACTIVATED PROTEIN KINASE KINASE KINASE 20-RELATED"/>
    <property type="match status" value="1"/>
</dbReference>
<dbReference type="EMBL" id="JBITYG010000001">
    <property type="protein sequence ID" value="MFI9099961.1"/>
    <property type="molecule type" value="Genomic_DNA"/>
</dbReference>
<feature type="compositionally biased region" description="Low complexity" evidence="6">
    <location>
        <begin position="402"/>
        <end position="412"/>
    </location>
</feature>
<evidence type="ECO:0000259" key="8">
    <source>
        <dbReference type="PROSITE" id="PS50011"/>
    </source>
</evidence>
<dbReference type="InterPro" id="IPR008271">
    <property type="entry name" value="Ser/Thr_kinase_AS"/>
</dbReference>
<dbReference type="SUPFAM" id="SSF56112">
    <property type="entry name" value="Protein kinase-like (PK-like)"/>
    <property type="match status" value="1"/>
</dbReference>
<dbReference type="SMART" id="SM00220">
    <property type="entry name" value="S_TKc"/>
    <property type="match status" value="1"/>
</dbReference>
<dbReference type="InterPro" id="IPR017441">
    <property type="entry name" value="Protein_kinase_ATP_BS"/>
</dbReference>
<evidence type="ECO:0000313" key="9">
    <source>
        <dbReference type="EMBL" id="MFI9099961.1"/>
    </source>
</evidence>
<evidence type="ECO:0000256" key="7">
    <source>
        <dbReference type="SAM" id="Phobius"/>
    </source>
</evidence>
<evidence type="ECO:0000256" key="6">
    <source>
        <dbReference type="SAM" id="MobiDB-lite"/>
    </source>
</evidence>
<dbReference type="PROSITE" id="PS00107">
    <property type="entry name" value="PROTEIN_KINASE_ATP"/>
    <property type="match status" value="1"/>
</dbReference>
<comment type="caution">
    <text evidence="9">The sequence shown here is derived from an EMBL/GenBank/DDBJ whole genome shotgun (WGS) entry which is preliminary data.</text>
</comment>
<feature type="transmembrane region" description="Helical" evidence="7">
    <location>
        <begin position="366"/>
        <end position="386"/>
    </location>
</feature>
<protein>
    <submittedName>
        <fullName evidence="9">Serine/threonine-protein kinase</fullName>
        <ecNumber evidence="9">2.7.11.1</ecNumber>
    </submittedName>
</protein>
<dbReference type="PROSITE" id="PS50011">
    <property type="entry name" value="PROTEIN_KINASE_DOM"/>
    <property type="match status" value="1"/>
</dbReference>
<keyword evidence="7" id="KW-0812">Transmembrane</keyword>
<feature type="binding site" evidence="5">
    <location>
        <position position="43"/>
    </location>
    <ligand>
        <name>ATP</name>
        <dbReference type="ChEBI" id="CHEBI:30616"/>
    </ligand>
</feature>
<keyword evidence="7" id="KW-0472">Membrane</keyword>
<proteinExistence type="predicted"/>
<feature type="region of interest" description="Disordered" evidence="6">
    <location>
        <begin position="326"/>
        <end position="359"/>
    </location>
</feature>